<dbReference type="InParanoid" id="A0A2H3EHX1"/>
<sequence length="216" mass="23652">MAAVDMPEAVVVVSSLDWMVLSSSMSLGKMSVQGAGNGWHGGERYFWSSTTCRTTTSHWYDGLRAGSNDVLSHSSAICTSSLPASQKPHISATGRRPVDSPRAALGILVYSNWTFLMSEEWLLLELIFCFLCGVDSRPVRKMAARTVVRRQASIVGDSHVKQRSTAVGESRPKRTSHVHFPNVSAFCLSRLSATTESGDLEQRAIHAQKPSKRNVE</sequence>
<name>A0A2H3EHX1_ARMGA</name>
<reference evidence="2" key="1">
    <citation type="journal article" date="2017" name="Nat. Ecol. Evol.">
        <title>Genome expansion and lineage-specific genetic innovations in the forest pathogenic fungi Armillaria.</title>
        <authorList>
            <person name="Sipos G."/>
            <person name="Prasanna A.N."/>
            <person name="Walter M.C."/>
            <person name="O'Connor E."/>
            <person name="Balint B."/>
            <person name="Krizsan K."/>
            <person name="Kiss B."/>
            <person name="Hess J."/>
            <person name="Varga T."/>
            <person name="Slot J."/>
            <person name="Riley R."/>
            <person name="Boka B."/>
            <person name="Rigling D."/>
            <person name="Barry K."/>
            <person name="Lee J."/>
            <person name="Mihaltcheva S."/>
            <person name="LaButti K."/>
            <person name="Lipzen A."/>
            <person name="Waldron R."/>
            <person name="Moloney N.M."/>
            <person name="Sperisen C."/>
            <person name="Kredics L."/>
            <person name="Vagvoelgyi C."/>
            <person name="Patrignani A."/>
            <person name="Fitzpatrick D."/>
            <person name="Nagy I."/>
            <person name="Doyle S."/>
            <person name="Anderson J.B."/>
            <person name="Grigoriev I.V."/>
            <person name="Gueldener U."/>
            <person name="Muensterkoetter M."/>
            <person name="Nagy L.G."/>
        </authorList>
    </citation>
    <scope>NUCLEOTIDE SEQUENCE [LARGE SCALE GENOMIC DNA]</scope>
    <source>
        <strain evidence="2">Ar21-2</strain>
    </source>
</reference>
<keyword evidence="2" id="KW-1185">Reference proteome</keyword>
<evidence type="ECO:0000313" key="2">
    <source>
        <dbReference type="Proteomes" id="UP000217790"/>
    </source>
</evidence>
<evidence type="ECO:0000313" key="1">
    <source>
        <dbReference type="EMBL" id="PBK98876.1"/>
    </source>
</evidence>
<dbReference type="Proteomes" id="UP000217790">
    <property type="component" value="Unassembled WGS sequence"/>
</dbReference>
<accession>A0A2H3EHX1</accession>
<protein>
    <submittedName>
        <fullName evidence="1">Uncharacterized protein</fullName>
    </submittedName>
</protein>
<gene>
    <name evidence="1" type="ORF">ARMGADRAFT_482250</name>
</gene>
<proteinExistence type="predicted"/>
<organism evidence="1 2">
    <name type="scientific">Armillaria gallica</name>
    <name type="common">Bulbous honey fungus</name>
    <name type="synonym">Armillaria bulbosa</name>
    <dbReference type="NCBI Taxonomy" id="47427"/>
    <lineage>
        <taxon>Eukaryota</taxon>
        <taxon>Fungi</taxon>
        <taxon>Dikarya</taxon>
        <taxon>Basidiomycota</taxon>
        <taxon>Agaricomycotina</taxon>
        <taxon>Agaricomycetes</taxon>
        <taxon>Agaricomycetidae</taxon>
        <taxon>Agaricales</taxon>
        <taxon>Marasmiineae</taxon>
        <taxon>Physalacriaceae</taxon>
        <taxon>Armillaria</taxon>
    </lineage>
</organism>
<dbReference type="AlphaFoldDB" id="A0A2H3EHX1"/>
<dbReference type="EMBL" id="KZ293647">
    <property type="protein sequence ID" value="PBK98876.1"/>
    <property type="molecule type" value="Genomic_DNA"/>
</dbReference>